<reference evidence="7 8" key="2">
    <citation type="submission" date="2019-03" db="EMBL/GenBank/DDBJ databases">
        <title>Genomic Encyclopedia of Type Strains, Phase IV (KMG-IV): sequencing the most valuable type-strain genomes for metagenomic binning, comparative biology and taxonomic classification.</title>
        <authorList>
            <person name="Goeker M."/>
        </authorList>
    </citation>
    <scope>NUCLEOTIDE SEQUENCE [LARGE SCALE GENOMIC DNA]</scope>
    <source>
        <strain evidence="7 8">DSM 103426</strain>
    </source>
</reference>
<comment type="caution">
    <text evidence="7">The sequence shown here is derived from an EMBL/GenBank/DDBJ whole genome shotgun (WGS) entry which is preliminary data.</text>
</comment>
<dbReference type="Pfam" id="PF00440">
    <property type="entry name" value="TetR_N"/>
    <property type="match status" value="1"/>
</dbReference>
<dbReference type="GO" id="GO:0003677">
    <property type="term" value="F:DNA binding"/>
    <property type="evidence" value="ECO:0007669"/>
    <property type="project" value="UniProtKB-UniRule"/>
</dbReference>
<evidence type="ECO:0000313" key="6">
    <source>
        <dbReference type="EMBL" id="GBU04346.1"/>
    </source>
</evidence>
<dbReference type="RefSeq" id="WP_116441272.1">
    <property type="nucleotide sequence ID" value="NZ_BHEO01000002.1"/>
</dbReference>
<feature type="DNA-binding region" description="H-T-H motif" evidence="4">
    <location>
        <begin position="28"/>
        <end position="47"/>
    </location>
</feature>
<dbReference type="PANTHER" id="PTHR47506">
    <property type="entry name" value="TRANSCRIPTIONAL REGULATORY PROTEIN"/>
    <property type="match status" value="1"/>
</dbReference>
<organism evidence="7 8">
    <name type="scientific">Faecalimonas umbilicata</name>
    <dbReference type="NCBI Taxonomy" id="1912855"/>
    <lineage>
        <taxon>Bacteria</taxon>
        <taxon>Bacillati</taxon>
        <taxon>Bacillota</taxon>
        <taxon>Clostridia</taxon>
        <taxon>Lachnospirales</taxon>
        <taxon>Lachnospiraceae</taxon>
        <taxon>Faecalimonas</taxon>
    </lineage>
</organism>
<dbReference type="InterPro" id="IPR009057">
    <property type="entry name" value="Homeodomain-like_sf"/>
</dbReference>
<dbReference type="PROSITE" id="PS50977">
    <property type="entry name" value="HTH_TETR_2"/>
    <property type="match status" value="1"/>
</dbReference>
<evidence type="ECO:0000256" key="4">
    <source>
        <dbReference type="PROSITE-ProRule" id="PRU00335"/>
    </source>
</evidence>
<evidence type="ECO:0000313" key="8">
    <source>
        <dbReference type="Proteomes" id="UP000294613"/>
    </source>
</evidence>
<evidence type="ECO:0000259" key="5">
    <source>
        <dbReference type="PROSITE" id="PS50977"/>
    </source>
</evidence>
<evidence type="ECO:0000313" key="7">
    <source>
        <dbReference type="EMBL" id="TCS68930.1"/>
    </source>
</evidence>
<sequence length="189" mass="21802">MNPTVTSKEEIIAACQKIAKERGLEAISMRSVASECGMAVGSVYNYFSSKSELLCAAIENIWKDIFHMSASQCAFSDFVECLNWLFDSVQRGSQMYPEFFSRHAMVFASEDQKAGHQMMEKYFRHLEENLLNVLHRDPNVREDAFDEVLTPELFISYVLELFVSSVFHFQKDYRGILEIVRRCLYAPAH</sequence>
<dbReference type="Proteomes" id="UP000294613">
    <property type="component" value="Unassembled WGS sequence"/>
</dbReference>
<dbReference type="Gene3D" id="1.10.357.10">
    <property type="entry name" value="Tetracycline Repressor, domain 2"/>
    <property type="match status" value="1"/>
</dbReference>
<evidence type="ECO:0000256" key="3">
    <source>
        <dbReference type="ARBA" id="ARBA00023163"/>
    </source>
</evidence>
<evidence type="ECO:0000313" key="9">
    <source>
        <dbReference type="Proteomes" id="UP000702954"/>
    </source>
</evidence>
<dbReference type="EMBL" id="SLZV01000006">
    <property type="protein sequence ID" value="TCS68930.1"/>
    <property type="molecule type" value="Genomic_DNA"/>
</dbReference>
<dbReference type="PRINTS" id="PR00455">
    <property type="entry name" value="HTHTETR"/>
</dbReference>
<keyword evidence="2 4" id="KW-0238">DNA-binding</keyword>
<protein>
    <submittedName>
        <fullName evidence="7">TetR family transcriptional regulator</fullName>
    </submittedName>
</protein>
<dbReference type="AlphaFoldDB" id="A0A4R3JQ52"/>
<dbReference type="InterPro" id="IPR001647">
    <property type="entry name" value="HTH_TetR"/>
</dbReference>
<dbReference type="Proteomes" id="UP000702954">
    <property type="component" value="Unassembled WGS sequence"/>
</dbReference>
<feature type="domain" description="HTH tetR-type" evidence="5">
    <location>
        <begin position="5"/>
        <end position="65"/>
    </location>
</feature>
<proteinExistence type="predicted"/>
<reference evidence="6 9" key="1">
    <citation type="journal article" date="2018" name="Int. J. Syst. Evol. Microbiol.">
        <title>Draft Genome Sequence of Faecalimonas umbilicata JCM 30896T, an Acetate-Producing Bacterium Isolated from Human Feces.</title>
        <authorList>
            <person name="Sakamoto M."/>
            <person name="Ikeyama N."/>
            <person name="Yuki M."/>
            <person name="Ohkuma M."/>
        </authorList>
    </citation>
    <scope>NUCLEOTIDE SEQUENCE [LARGE SCALE GENOMIC DNA]</scope>
    <source>
        <strain evidence="6 9">EGH7</strain>
    </source>
</reference>
<dbReference type="SUPFAM" id="SSF46689">
    <property type="entry name" value="Homeodomain-like"/>
    <property type="match status" value="1"/>
</dbReference>
<name>A0A4R3JQ52_9FIRM</name>
<dbReference type="EMBL" id="BHEO01000002">
    <property type="protein sequence ID" value="GBU04346.1"/>
    <property type="molecule type" value="Genomic_DNA"/>
</dbReference>
<dbReference type="PANTHER" id="PTHR47506:SF1">
    <property type="entry name" value="HTH-TYPE TRANSCRIPTIONAL REGULATOR YJDC"/>
    <property type="match status" value="1"/>
</dbReference>
<evidence type="ECO:0000256" key="2">
    <source>
        <dbReference type="ARBA" id="ARBA00023125"/>
    </source>
</evidence>
<evidence type="ECO:0000256" key="1">
    <source>
        <dbReference type="ARBA" id="ARBA00023015"/>
    </source>
</evidence>
<keyword evidence="3" id="KW-0804">Transcription</keyword>
<accession>A0A4R3JQ52</accession>
<gene>
    <name evidence="7" type="ORF">EDD74_106135</name>
    <name evidence="6" type="ORF">FAEUMB_08870</name>
</gene>
<keyword evidence="9" id="KW-1185">Reference proteome</keyword>
<keyword evidence="1" id="KW-0805">Transcription regulation</keyword>